<dbReference type="GO" id="GO:0016853">
    <property type="term" value="F:isomerase activity"/>
    <property type="evidence" value="ECO:0007669"/>
    <property type="project" value="UniProtKB-KW"/>
</dbReference>
<dbReference type="SUPFAM" id="SSF51658">
    <property type="entry name" value="Xylose isomerase-like"/>
    <property type="match status" value="1"/>
</dbReference>
<keyword evidence="2" id="KW-0413">Isomerase</keyword>
<gene>
    <name evidence="2" type="primary">iolI_1</name>
    <name evidence="2" type="ORF">Pan153_09050</name>
</gene>
<reference evidence="2 3" key="1">
    <citation type="submission" date="2019-02" db="EMBL/GenBank/DDBJ databases">
        <title>Deep-cultivation of Planctomycetes and their phenomic and genomic characterization uncovers novel biology.</title>
        <authorList>
            <person name="Wiegand S."/>
            <person name="Jogler M."/>
            <person name="Boedeker C."/>
            <person name="Pinto D."/>
            <person name="Vollmers J."/>
            <person name="Rivas-Marin E."/>
            <person name="Kohn T."/>
            <person name="Peeters S.H."/>
            <person name="Heuer A."/>
            <person name="Rast P."/>
            <person name="Oberbeckmann S."/>
            <person name="Bunk B."/>
            <person name="Jeske O."/>
            <person name="Meyerdierks A."/>
            <person name="Storesund J.E."/>
            <person name="Kallscheuer N."/>
            <person name="Luecker S."/>
            <person name="Lage O.M."/>
            <person name="Pohl T."/>
            <person name="Merkel B.J."/>
            <person name="Hornburger P."/>
            <person name="Mueller R.-W."/>
            <person name="Bruemmer F."/>
            <person name="Labrenz M."/>
            <person name="Spormann A.M."/>
            <person name="Op den Camp H."/>
            <person name="Overmann J."/>
            <person name="Amann R."/>
            <person name="Jetten M.S.M."/>
            <person name="Mascher T."/>
            <person name="Medema M.H."/>
            <person name="Devos D.P."/>
            <person name="Kaster A.-K."/>
            <person name="Ovreas L."/>
            <person name="Rohde M."/>
            <person name="Galperin M.Y."/>
            <person name="Jogler C."/>
        </authorList>
    </citation>
    <scope>NUCLEOTIDE SEQUENCE [LARGE SCALE GENOMIC DNA]</scope>
    <source>
        <strain evidence="2 3">Pan153</strain>
    </source>
</reference>
<sequence>MQGAPAIVYKRGSNMIFSRRSFLQSATATLFTGTLTQLASAALAQDSLPRLMKLDLSCGRIGVKADQKQAIDYANQYGFEAVVPEAGYLGKLSDSQLDELKAEMKEKKLVFSAGGMPVDFRNEESKFQQGLQSLPAYATALERAGVTRTGTWLMPTHAELTYNANFKRHAKRLKAVSQILADHGLRFGLEYVGPKTLWSSKKYPFIHSMPEAQELIAAIDVNGVGLILDSWHWYTAHESKDNILSLTNDQIVAVDLNDAPKGLEIDQQIDQKRELPMATGVIDLATFLNALNQIRYDGPVRAEPFNAELRKMPADQAVAATATAMKKAFALIS</sequence>
<evidence type="ECO:0000313" key="3">
    <source>
        <dbReference type="Proteomes" id="UP000320839"/>
    </source>
</evidence>
<protein>
    <submittedName>
        <fullName evidence="2">Inosose isomerase</fullName>
        <ecNumber evidence="2">5.3.99.-</ecNumber>
    </submittedName>
</protein>
<dbReference type="Proteomes" id="UP000320839">
    <property type="component" value="Chromosome"/>
</dbReference>
<name>A0A518FIV4_9PLAN</name>
<evidence type="ECO:0000313" key="2">
    <source>
        <dbReference type="EMBL" id="QDV16278.1"/>
    </source>
</evidence>
<dbReference type="EC" id="5.3.99.-" evidence="2"/>
<dbReference type="Gene3D" id="3.20.20.150">
    <property type="entry name" value="Divalent-metal-dependent TIM barrel enzymes"/>
    <property type="match status" value="1"/>
</dbReference>
<organism evidence="2 3">
    <name type="scientific">Gimesia panareensis</name>
    <dbReference type="NCBI Taxonomy" id="2527978"/>
    <lineage>
        <taxon>Bacteria</taxon>
        <taxon>Pseudomonadati</taxon>
        <taxon>Planctomycetota</taxon>
        <taxon>Planctomycetia</taxon>
        <taxon>Planctomycetales</taxon>
        <taxon>Planctomycetaceae</taxon>
        <taxon>Gimesia</taxon>
    </lineage>
</organism>
<accession>A0A518FIV4</accession>
<dbReference type="PANTHER" id="PTHR12110:SF21">
    <property type="entry name" value="XYLOSE ISOMERASE-LIKE TIM BARREL DOMAIN-CONTAINING PROTEIN"/>
    <property type="match status" value="1"/>
</dbReference>
<proteinExistence type="predicted"/>
<dbReference type="EMBL" id="CP036317">
    <property type="protein sequence ID" value="QDV16278.1"/>
    <property type="molecule type" value="Genomic_DNA"/>
</dbReference>
<dbReference type="InterPro" id="IPR036237">
    <property type="entry name" value="Xyl_isomerase-like_sf"/>
</dbReference>
<evidence type="ECO:0000259" key="1">
    <source>
        <dbReference type="Pfam" id="PF01261"/>
    </source>
</evidence>
<dbReference type="AlphaFoldDB" id="A0A518FIV4"/>
<dbReference type="InterPro" id="IPR013022">
    <property type="entry name" value="Xyl_isomerase-like_TIM-brl"/>
</dbReference>
<feature type="domain" description="Xylose isomerase-like TIM barrel" evidence="1">
    <location>
        <begin position="71"/>
        <end position="324"/>
    </location>
</feature>
<dbReference type="InterPro" id="IPR050312">
    <property type="entry name" value="IolE/XylAMocC-like"/>
</dbReference>
<dbReference type="Pfam" id="PF01261">
    <property type="entry name" value="AP_endonuc_2"/>
    <property type="match status" value="1"/>
</dbReference>
<dbReference type="PANTHER" id="PTHR12110">
    <property type="entry name" value="HYDROXYPYRUVATE ISOMERASE"/>
    <property type="match status" value="1"/>
</dbReference>